<dbReference type="AlphaFoldDB" id="A0A239C5Z1"/>
<name>A0A239C5Z1_9ACTN</name>
<dbReference type="SUPFAM" id="SSF47413">
    <property type="entry name" value="lambda repressor-like DNA-binding domains"/>
    <property type="match status" value="1"/>
</dbReference>
<dbReference type="PROSITE" id="PS50943">
    <property type="entry name" value="HTH_CROC1"/>
    <property type="match status" value="1"/>
</dbReference>
<dbReference type="Proteomes" id="UP000198282">
    <property type="component" value="Unassembled WGS sequence"/>
</dbReference>
<dbReference type="PANTHER" id="PTHR35010:SF2">
    <property type="entry name" value="BLL4672 PROTEIN"/>
    <property type="match status" value="1"/>
</dbReference>
<evidence type="ECO:0000313" key="2">
    <source>
        <dbReference type="EMBL" id="SNS15349.1"/>
    </source>
</evidence>
<dbReference type="Gene3D" id="3.30.450.180">
    <property type="match status" value="1"/>
</dbReference>
<organism evidence="2 3">
    <name type="scientific">Streptosporangium subroseum</name>
    <dbReference type="NCBI Taxonomy" id="106412"/>
    <lineage>
        <taxon>Bacteria</taxon>
        <taxon>Bacillati</taxon>
        <taxon>Actinomycetota</taxon>
        <taxon>Actinomycetes</taxon>
        <taxon>Streptosporangiales</taxon>
        <taxon>Streptosporangiaceae</taxon>
        <taxon>Streptosporangium</taxon>
    </lineage>
</organism>
<dbReference type="CDD" id="cd00093">
    <property type="entry name" value="HTH_XRE"/>
    <property type="match status" value="1"/>
</dbReference>
<evidence type="ECO:0000259" key="1">
    <source>
        <dbReference type="PROSITE" id="PS50943"/>
    </source>
</evidence>
<evidence type="ECO:0000313" key="3">
    <source>
        <dbReference type="Proteomes" id="UP000198282"/>
    </source>
</evidence>
<dbReference type="GO" id="GO:0003677">
    <property type="term" value="F:DNA binding"/>
    <property type="evidence" value="ECO:0007669"/>
    <property type="project" value="InterPro"/>
</dbReference>
<dbReference type="InterPro" id="IPR001387">
    <property type="entry name" value="Cro/C1-type_HTH"/>
</dbReference>
<dbReference type="InterPro" id="IPR041413">
    <property type="entry name" value="MLTR_LBD"/>
</dbReference>
<sequence>MGLLEIGSRRTPGLRREEVATLAGVSTDYYVRLEQGRERRPSEQVLDALARVLELDPEATAYLHELARPRAREHRPGDRADQVSPYVLRLIESWDYALGIVVNRRWDVLARNAMAIAFFKGLEYSDNLIRLAFLNPAAPEFYRDWEHDAWSKVAHLRAVTGGDCEDPYLFDLIEELSLGSEDFRRMWARHDVRVRSYESKRFRHPEVGDLTLWQETFSINGTYGQQIIIAQAEPGSPSERGMARLGSLAGVTS</sequence>
<feature type="domain" description="HTH cro/C1-type" evidence="1">
    <location>
        <begin position="13"/>
        <end position="60"/>
    </location>
</feature>
<keyword evidence="3" id="KW-1185">Reference proteome</keyword>
<protein>
    <submittedName>
        <fullName evidence="2">Helix-turn-helix domain-containing protein</fullName>
    </submittedName>
</protein>
<gene>
    <name evidence="2" type="ORF">SAMN05216276_100515</name>
</gene>
<proteinExistence type="predicted"/>
<dbReference type="Pfam" id="PF17765">
    <property type="entry name" value="MLTR_LBD"/>
    <property type="match status" value="1"/>
</dbReference>
<dbReference type="PANTHER" id="PTHR35010">
    <property type="entry name" value="BLL4672 PROTEIN-RELATED"/>
    <property type="match status" value="1"/>
</dbReference>
<accession>A0A239C5Z1</accession>
<dbReference type="InterPro" id="IPR010982">
    <property type="entry name" value="Lambda_DNA-bd_dom_sf"/>
</dbReference>
<dbReference type="Gene3D" id="1.10.260.40">
    <property type="entry name" value="lambda repressor-like DNA-binding domains"/>
    <property type="match status" value="1"/>
</dbReference>
<dbReference type="EMBL" id="FZOD01000005">
    <property type="protein sequence ID" value="SNS15349.1"/>
    <property type="molecule type" value="Genomic_DNA"/>
</dbReference>
<dbReference type="SMART" id="SM00530">
    <property type="entry name" value="HTH_XRE"/>
    <property type="match status" value="1"/>
</dbReference>
<dbReference type="Pfam" id="PF13560">
    <property type="entry name" value="HTH_31"/>
    <property type="match status" value="1"/>
</dbReference>
<reference evidence="2 3" key="1">
    <citation type="submission" date="2017-06" db="EMBL/GenBank/DDBJ databases">
        <authorList>
            <person name="Kim H.J."/>
            <person name="Triplett B.A."/>
        </authorList>
    </citation>
    <scope>NUCLEOTIDE SEQUENCE [LARGE SCALE GENOMIC DNA]</scope>
    <source>
        <strain evidence="2 3">CGMCC 4.2132</strain>
    </source>
</reference>